<evidence type="ECO:0000313" key="2">
    <source>
        <dbReference type="Proteomes" id="UP000228751"/>
    </source>
</evidence>
<accession>A0A2G4R9A3</accession>
<dbReference type="RefSeq" id="WP_099541909.1">
    <property type="nucleotide sequence ID" value="NZ_PEBQ01000164.1"/>
</dbReference>
<sequence>MLIKLKSTLKSAMASLISEGRKEGCLGGALITDWEERISSIRDSVYGDLGTTVGCGPFDGGCLIVAGALQSVIGGDLVVLVRPNGFADHAAVLKDGLLWDFSGPLPPAKFISRFNKREHAECAGFRKINYDTDLIEAREIADNSLQDRLADLFAEVLPDIAVERNIHQEHSQGPTPS</sequence>
<dbReference type="EMBL" id="PEBQ01000164">
    <property type="protein sequence ID" value="PHY93161.1"/>
    <property type="molecule type" value="Genomic_DNA"/>
</dbReference>
<evidence type="ECO:0000313" key="1">
    <source>
        <dbReference type="EMBL" id="PHY93161.1"/>
    </source>
</evidence>
<name>A0A2G4R9A3_9PROT</name>
<reference evidence="1 2" key="1">
    <citation type="submission" date="2017-10" db="EMBL/GenBank/DDBJ databases">
        <title>Genomic analysis of the genus Acetobacter.</title>
        <authorList>
            <person name="Kim K.H."/>
            <person name="Chun B.H."/>
            <person name="Son A.R."/>
            <person name="Jeon C.O."/>
        </authorList>
    </citation>
    <scope>NUCLEOTIDE SEQUENCE [LARGE SCALE GENOMIC DNA]</scope>
    <source>
        <strain evidence="1 2">LHT 2458</strain>
    </source>
</reference>
<dbReference type="AlphaFoldDB" id="A0A2G4R9A3"/>
<organism evidence="1 2">
    <name type="scientific">Acetobacter pomorum</name>
    <dbReference type="NCBI Taxonomy" id="65959"/>
    <lineage>
        <taxon>Bacteria</taxon>
        <taxon>Pseudomonadati</taxon>
        <taxon>Pseudomonadota</taxon>
        <taxon>Alphaproteobacteria</taxon>
        <taxon>Acetobacterales</taxon>
        <taxon>Acetobacteraceae</taxon>
        <taxon>Acetobacter</taxon>
    </lineage>
</organism>
<protein>
    <submittedName>
        <fullName evidence="1">Uncharacterized protein</fullName>
    </submittedName>
</protein>
<keyword evidence="2" id="KW-1185">Reference proteome</keyword>
<proteinExistence type="predicted"/>
<comment type="caution">
    <text evidence="1">The sequence shown here is derived from an EMBL/GenBank/DDBJ whole genome shotgun (WGS) entry which is preliminary data.</text>
</comment>
<dbReference type="OrthoDB" id="9886023at2"/>
<gene>
    <name evidence="1" type="ORF">CSR02_12795</name>
</gene>
<dbReference type="GeneID" id="66349756"/>
<dbReference type="Proteomes" id="UP000228751">
    <property type="component" value="Unassembled WGS sequence"/>
</dbReference>